<dbReference type="PANTHER" id="PTHR47959">
    <property type="entry name" value="ATP-DEPENDENT RNA HELICASE RHLE-RELATED"/>
    <property type="match status" value="1"/>
</dbReference>
<dbReference type="AlphaFoldDB" id="A0A7J5B9F0"/>
<dbReference type="SUPFAM" id="SSF52540">
    <property type="entry name" value="P-loop containing nucleoside triphosphate hydrolases"/>
    <property type="match status" value="1"/>
</dbReference>
<evidence type="ECO:0000313" key="13">
    <source>
        <dbReference type="Proteomes" id="UP000433493"/>
    </source>
</evidence>
<evidence type="ECO:0000259" key="11">
    <source>
        <dbReference type="PROSITE" id="PS51195"/>
    </source>
</evidence>
<protein>
    <submittedName>
        <fullName evidence="12">DEAD/DEAH box helicase</fullName>
    </submittedName>
</protein>
<evidence type="ECO:0000259" key="9">
    <source>
        <dbReference type="PROSITE" id="PS51192"/>
    </source>
</evidence>
<evidence type="ECO:0000256" key="7">
    <source>
        <dbReference type="RuleBase" id="RU000492"/>
    </source>
</evidence>
<evidence type="ECO:0000256" key="8">
    <source>
        <dbReference type="SAM" id="MobiDB-lite"/>
    </source>
</evidence>
<dbReference type="OrthoDB" id="9805696at2"/>
<dbReference type="InterPro" id="IPR050079">
    <property type="entry name" value="DEAD_box_RNA_helicase"/>
</dbReference>
<dbReference type="GO" id="GO:0016787">
    <property type="term" value="F:hydrolase activity"/>
    <property type="evidence" value="ECO:0007669"/>
    <property type="project" value="UniProtKB-KW"/>
</dbReference>
<evidence type="ECO:0000259" key="10">
    <source>
        <dbReference type="PROSITE" id="PS51194"/>
    </source>
</evidence>
<keyword evidence="2 7" id="KW-0378">Hydrolase</keyword>
<dbReference type="InterPro" id="IPR001650">
    <property type="entry name" value="Helicase_C-like"/>
</dbReference>
<dbReference type="GO" id="GO:0003676">
    <property type="term" value="F:nucleic acid binding"/>
    <property type="evidence" value="ECO:0007669"/>
    <property type="project" value="InterPro"/>
</dbReference>
<evidence type="ECO:0000256" key="4">
    <source>
        <dbReference type="ARBA" id="ARBA00022840"/>
    </source>
</evidence>
<comment type="similarity">
    <text evidence="5 7">Belongs to the DEAD box helicase family.</text>
</comment>
<evidence type="ECO:0000256" key="6">
    <source>
        <dbReference type="PROSITE-ProRule" id="PRU00552"/>
    </source>
</evidence>
<dbReference type="GO" id="GO:0005524">
    <property type="term" value="F:ATP binding"/>
    <property type="evidence" value="ECO:0007669"/>
    <property type="project" value="UniProtKB-KW"/>
</dbReference>
<feature type="region of interest" description="Disordered" evidence="8">
    <location>
        <begin position="1"/>
        <end position="137"/>
    </location>
</feature>
<accession>A0A7J5B9F0</accession>
<dbReference type="InterPro" id="IPR000629">
    <property type="entry name" value="RNA-helicase_DEAD-box_CS"/>
</dbReference>
<comment type="caution">
    <text evidence="12">The sequence shown here is derived from an EMBL/GenBank/DDBJ whole genome shotgun (WGS) entry which is preliminary data.</text>
</comment>
<dbReference type="EMBL" id="WBKB01000006">
    <property type="protein sequence ID" value="KAB1642200.1"/>
    <property type="molecule type" value="Genomic_DNA"/>
</dbReference>
<feature type="compositionally biased region" description="Basic and acidic residues" evidence="8">
    <location>
        <begin position="90"/>
        <end position="109"/>
    </location>
</feature>
<dbReference type="GO" id="GO:0003724">
    <property type="term" value="F:RNA helicase activity"/>
    <property type="evidence" value="ECO:0007669"/>
    <property type="project" value="InterPro"/>
</dbReference>
<dbReference type="PANTHER" id="PTHR47959:SF13">
    <property type="entry name" value="ATP-DEPENDENT RNA HELICASE RHLE"/>
    <property type="match status" value="1"/>
</dbReference>
<dbReference type="SMART" id="SM00487">
    <property type="entry name" value="DEXDc"/>
    <property type="match status" value="1"/>
</dbReference>
<proteinExistence type="inferred from homology"/>
<dbReference type="InterPro" id="IPR011545">
    <property type="entry name" value="DEAD/DEAH_box_helicase_dom"/>
</dbReference>
<dbReference type="Proteomes" id="UP000433493">
    <property type="component" value="Unassembled WGS sequence"/>
</dbReference>
<feature type="domain" description="DEAD-box RNA helicase Q" evidence="11">
    <location>
        <begin position="163"/>
        <end position="191"/>
    </location>
</feature>
<feature type="short sequence motif" description="Q motif" evidence="6">
    <location>
        <begin position="163"/>
        <end position="191"/>
    </location>
</feature>
<keyword evidence="3 7" id="KW-0347">Helicase</keyword>
<feature type="domain" description="Helicase C-terminal" evidence="10">
    <location>
        <begin position="381"/>
        <end position="545"/>
    </location>
</feature>
<dbReference type="Gene3D" id="3.40.50.300">
    <property type="entry name" value="P-loop containing nucleotide triphosphate hydrolases"/>
    <property type="match status" value="2"/>
</dbReference>
<dbReference type="InterPro" id="IPR044742">
    <property type="entry name" value="DEAD/DEAH_RhlB"/>
</dbReference>
<evidence type="ECO:0000313" key="12">
    <source>
        <dbReference type="EMBL" id="KAB1642200.1"/>
    </source>
</evidence>
<feature type="domain" description="Helicase ATP-binding" evidence="9">
    <location>
        <begin position="194"/>
        <end position="372"/>
    </location>
</feature>
<evidence type="ECO:0000256" key="5">
    <source>
        <dbReference type="ARBA" id="ARBA00038437"/>
    </source>
</evidence>
<sequence>MAKRGGGYKAPRNYDPRGNAGKGGKGRAGKAGTGRAGAGRPATGRGAVKRNAESRDVQSKETRSKDARSRDAQPRGAASRGGASKSPRLTPDREPRPRVKPEAREESAKARPRRERSGQGSNGLDDARTGRHADEVVSRKPLEDRVFERLEANITTAADAEGVSFEDLGLDPRLVEALAEIGAEEPFPIQVATIPDALGGKHVLGRGRTGSGKTIAFGAALVQRLFWMHGKRKKGVGRAPLALILVPTRELALQLDRTIQPLARALGLFTTQIYGGVGYTKQNTSLKRGVDIVIGTPGRVEDLERRGHLDLSQIAITVLDEADEMSAMGFIEPVERILDLTKPTGQRMLFSATLDAAVLGLVAGYMPNPAVHELDEDAVGEIEHRVLIVERREREAVLAQLAGSGGRVLIFRRMRAGAEDLAVALRTHGVAAVALHGDLSQPERTANLEQFTNGKVNALVATDVAARGIHVDDVRLVVQADPPDEYKTYLHRAGRTGRAGNRGIVVTLVQPGRERRMIELLERAEIDAPMIPAGPGSASLDEFMA</sequence>
<evidence type="ECO:0000256" key="1">
    <source>
        <dbReference type="ARBA" id="ARBA00022741"/>
    </source>
</evidence>
<dbReference type="Pfam" id="PF00270">
    <property type="entry name" value="DEAD"/>
    <property type="match status" value="1"/>
</dbReference>
<evidence type="ECO:0000256" key="3">
    <source>
        <dbReference type="ARBA" id="ARBA00022806"/>
    </source>
</evidence>
<dbReference type="InterPro" id="IPR027417">
    <property type="entry name" value="P-loop_NTPase"/>
</dbReference>
<feature type="compositionally biased region" description="Basic and acidic residues" evidence="8">
    <location>
        <begin position="125"/>
        <end position="137"/>
    </location>
</feature>
<dbReference type="PROSITE" id="PS51192">
    <property type="entry name" value="HELICASE_ATP_BIND_1"/>
    <property type="match status" value="1"/>
</dbReference>
<keyword evidence="13" id="KW-1185">Reference proteome</keyword>
<dbReference type="CDD" id="cd00268">
    <property type="entry name" value="DEADc"/>
    <property type="match status" value="1"/>
</dbReference>
<dbReference type="SMART" id="SM00490">
    <property type="entry name" value="HELICc"/>
    <property type="match status" value="1"/>
</dbReference>
<dbReference type="InterPro" id="IPR014001">
    <property type="entry name" value="Helicase_ATP-bd"/>
</dbReference>
<keyword evidence="1 7" id="KW-0547">Nucleotide-binding</keyword>
<dbReference type="GO" id="GO:0005829">
    <property type="term" value="C:cytosol"/>
    <property type="evidence" value="ECO:0007669"/>
    <property type="project" value="TreeGrafter"/>
</dbReference>
<gene>
    <name evidence="12" type="ORF">F8O05_10265</name>
</gene>
<dbReference type="PROSITE" id="PS51194">
    <property type="entry name" value="HELICASE_CTER"/>
    <property type="match status" value="1"/>
</dbReference>
<dbReference type="Pfam" id="PF00271">
    <property type="entry name" value="Helicase_C"/>
    <property type="match status" value="1"/>
</dbReference>
<feature type="compositionally biased region" description="Basic and acidic residues" evidence="8">
    <location>
        <begin position="50"/>
        <end position="73"/>
    </location>
</feature>
<name>A0A7J5B9F0_9MICO</name>
<dbReference type="PROSITE" id="PS00039">
    <property type="entry name" value="DEAD_ATP_HELICASE"/>
    <property type="match status" value="1"/>
</dbReference>
<dbReference type="InterPro" id="IPR014014">
    <property type="entry name" value="RNA_helicase_DEAD_Q_motif"/>
</dbReference>
<reference evidence="12 13" key="1">
    <citation type="submission" date="2019-09" db="EMBL/GenBank/DDBJ databases">
        <title>Phylogeny of genus Pseudoclavibacter and closely related genus.</title>
        <authorList>
            <person name="Li Y."/>
        </authorList>
    </citation>
    <scope>NUCLEOTIDE SEQUENCE [LARGE SCALE GENOMIC DNA]</scope>
    <source>
        <strain evidence="12 13">KCTC 13959</strain>
    </source>
</reference>
<dbReference type="CDD" id="cd18787">
    <property type="entry name" value="SF2_C_DEAD"/>
    <property type="match status" value="1"/>
</dbReference>
<organism evidence="12 13">
    <name type="scientific">Gulosibacter chungangensis</name>
    <dbReference type="NCBI Taxonomy" id="979746"/>
    <lineage>
        <taxon>Bacteria</taxon>
        <taxon>Bacillati</taxon>
        <taxon>Actinomycetota</taxon>
        <taxon>Actinomycetes</taxon>
        <taxon>Micrococcales</taxon>
        <taxon>Microbacteriaceae</taxon>
        <taxon>Gulosibacter</taxon>
    </lineage>
</organism>
<keyword evidence="4 7" id="KW-0067">ATP-binding</keyword>
<evidence type="ECO:0000256" key="2">
    <source>
        <dbReference type="ARBA" id="ARBA00022801"/>
    </source>
</evidence>
<dbReference type="PROSITE" id="PS51195">
    <property type="entry name" value="Q_MOTIF"/>
    <property type="match status" value="1"/>
</dbReference>